<dbReference type="GO" id="GO:0000166">
    <property type="term" value="F:nucleotide binding"/>
    <property type="evidence" value="ECO:0007669"/>
    <property type="project" value="InterPro"/>
</dbReference>
<dbReference type="InterPro" id="IPR019546">
    <property type="entry name" value="TAT_signal_bac_arc"/>
</dbReference>
<dbReference type="SUPFAM" id="SSF51735">
    <property type="entry name" value="NAD(P)-binding Rossmann-fold domains"/>
    <property type="match status" value="1"/>
</dbReference>
<dbReference type="EMBL" id="PUIB01000011">
    <property type="protein sequence ID" value="PQO38003.1"/>
    <property type="molecule type" value="Genomic_DNA"/>
</dbReference>
<dbReference type="InterPro" id="IPR006311">
    <property type="entry name" value="TAT_signal"/>
</dbReference>
<feature type="domain" description="Gfo/Idh/MocA-like oxidoreductase N-terminal" evidence="1">
    <location>
        <begin position="52"/>
        <end position="186"/>
    </location>
</feature>
<comment type="caution">
    <text evidence="3">The sequence shown here is derived from an EMBL/GenBank/DDBJ whole genome shotgun (WGS) entry which is preliminary data.</text>
</comment>
<dbReference type="PROSITE" id="PS51318">
    <property type="entry name" value="TAT"/>
    <property type="match status" value="1"/>
</dbReference>
<accession>A0A2S8G0P4</accession>
<dbReference type="PANTHER" id="PTHR43818:SF5">
    <property type="entry name" value="OXIDOREDUCTASE FAMILY PROTEIN"/>
    <property type="match status" value="1"/>
</dbReference>
<dbReference type="NCBIfam" id="TIGR01409">
    <property type="entry name" value="TAT_signal_seq"/>
    <property type="match status" value="1"/>
</dbReference>
<dbReference type="SUPFAM" id="SSF55347">
    <property type="entry name" value="Glyceraldehyde-3-phosphate dehydrogenase-like, C-terminal domain"/>
    <property type="match status" value="1"/>
</dbReference>
<dbReference type="PANTHER" id="PTHR43818">
    <property type="entry name" value="BCDNA.GH03377"/>
    <property type="match status" value="1"/>
</dbReference>
<organism evidence="3 4">
    <name type="scientific">Blastopirellula marina</name>
    <dbReference type="NCBI Taxonomy" id="124"/>
    <lineage>
        <taxon>Bacteria</taxon>
        <taxon>Pseudomonadati</taxon>
        <taxon>Planctomycetota</taxon>
        <taxon>Planctomycetia</taxon>
        <taxon>Pirellulales</taxon>
        <taxon>Pirellulaceae</taxon>
        <taxon>Blastopirellula</taxon>
    </lineage>
</organism>
<protein>
    <submittedName>
        <fullName evidence="3">Oxidoreductase</fullName>
    </submittedName>
</protein>
<evidence type="ECO:0000259" key="1">
    <source>
        <dbReference type="Pfam" id="PF01408"/>
    </source>
</evidence>
<name>A0A2S8G0P4_9BACT</name>
<sequence>MSKKESKKKSDASQTSRRDFIKTSSSMLVAGGAIAGSLSIAQSAHAFGSDQIKIGLVGCGGRGTGAADQAMNTEGETKLVAMGDVFEDRLSSSLRALTGRHSKKVDVPADRQFVGFDAFKKVIDSDIDLVILATAPGFRPLHFETAVNAGKHVFMEKPVATDAPGIRRVLEANKIAKEKNLAVAVGLQRHHEKAYIETISRLKDGAIGDIIFCRAYWNSSGVWTRNRTESQTELEYQMRNWYYFNWLCGDHIVEQHIHNLDVINWLMDGPPESAEGMGGRQVRKGADNGEIYDHHMIEFTYPNGVKMLSSCRHIPGCWNSVSEHAHGSRGYADISGGKIYDAKGELVWSYGQGGRNGHQEEHHDLFAVLRKGERPNEVEYGAHSTMTAIFGRMATYSGGHSGKGGQVLKYQDALNSEIALADFDKLTSMQDEAPVKPNPEGVKKQLEQSPYLVPMPGESITI</sequence>
<dbReference type="InterPro" id="IPR000683">
    <property type="entry name" value="Gfo/Idh/MocA-like_OxRdtase_N"/>
</dbReference>
<dbReference type="Proteomes" id="UP000239388">
    <property type="component" value="Unassembled WGS sequence"/>
</dbReference>
<dbReference type="Pfam" id="PF22725">
    <property type="entry name" value="GFO_IDH_MocA_C3"/>
    <property type="match status" value="1"/>
</dbReference>
<proteinExistence type="predicted"/>
<dbReference type="InterPro" id="IPR050463">
    <property type="entry name" value="Gfo/Idh/MocA_oxidrdct_glycsds"/>
</dbReference>
<reference evidence="3 4" key="1">
    <citation type="submission" date="2018-02" db="EMBL/GenBank/DDBJ databases">
        <title>Comparative genomes isolates from brazilian mangrove.</title>
        <authorList>
            <person name="Araujo J.E."/>
            <person name="Taketani R.G."/>
            <person name="Silva M.C.P."/>
            <person name="Loureco M.V."/>
            <person name="Andreote F.D."/>
        </authorList>
    </citation>
    <scope>NUCLEOTIDE SEQUENCE [LARGE SCALE GENOMIC DNA]</scope>
    <source>
        <strain evidence="3 4">NAP PRIS-MGV</strain>
    </source>
</reference>
<dbReference type="InterPro" id="IPR036291">
    <property type="entry name" value="NAD(P)-bd_dom_sf"/>
</dbReference>
<gene>
    <name evidence="3" type="ORF">C5Y98_07900</name>
</gene>
<dbReference type="InterPro" id="IPR055170">
    <property type="entry name" value="GFO_IDH_MocA-like_dom"/>
</dbReference>
<evidence type="ECO:0000313" key="3">
    <source>
        <dbReference type="EMBL" id="PQO38003.1"/>
    </source>
</evidence>
<feature type="domain" description="GFO/IDH/MocA-like oxidoreductase" evidence="2">
    <location>
        <begin position="201"/>
        <end position="311"/>
    </location>
</feature>
<dbReference type="Gene3D" id="3.30.360.10">
    <property type="entry name" value="Dihydrodipicolinate Reductase, domain 2"/>
    <property type="match status" value="1"/>
</dbReference>
<dbReference type="OrthoDB" id="253515at2"/>
<dbReference type="Gene3D" id="3.40.50.720">
    <property type="entry name" value="NAD(P)-binding Rossmann-like Domain"/>
    <property type="match status" value="1"/>
</dbReference>
<dbReference type="AlphaFoldDB" id="A0A2S8G0P4"/>
<evidence type="ECO:0000259" key="2">
    <source>
        <dbReference type="Pfam" id="PF22725"/>
    </source>
</evidence>
<evidence type="ECO:0000313" key="4">
    <source>
        <dbReference type="Proteomes" id="UP000239388"/>
    </source>
</evidence>
<dbReference type="Pfam" id="PF01408">
    <property type="entry name" value="GFO_IDH_MocA"/>
    <property type="match status" value="1"/>
</dbReference>
<dbReference type="RefSeq" id="WP_105353036.1">
    <property type="nucleotide sequence ID" value="NZ_PUIB01000011.1"/>
</dbReference>